<sequence length="62" mass="7255">MTEIIDAIYEKYLEPPVNTVLIQFSRALMEDEAKRTDRNPDDIFHILNDHNLKEINKIIEAG</sequence>
<evidence type="ECO:0000313" key="1">
    <source>
        <dbReference type="EMBL" id="GAJ25017.1"/>
    </source>
</evidence>
<proteinExistence type="predicted"/>
<feature type="non-terminal residue" evidence="1">
    <location>
        <position position="62"/>
    </location>
</feature>
<protein>
    <submittedName>
        <fullName evidence="1">Uncharacterized protein</fullName>
    </submittedName>
</protein>
<name>X1VUS1_9ZZZZ</name>
<organism evidence="1">
    <name type="scientific">marine sediment metagenome</name>
    <dbReference type="NCBI Taxonomy" id="412755"/>
    <lineage>
        <taxon>unclassified sequences</taxon>
        <taxon>metagenomes</taxon>
        <taxon>ecological metagenomes</taxon>
    </lineage>
</organism>
<dbReference type="AlphaFoldDB" id="X1VUS1"/>
<gene>
    <name evidence="1" type="ORF">S12H4_57994</name>
</gene>
<dbReference type="EMBL" id="BARW01037598">
    <property type="protein sequence ID" value="GAJ25017.1"/>
    <property type="molecule type" value="Genomic_DNA"/>
</dbReference>
<accession>X1VUS1</accession>
<comment type="caution">
    <text evidence="1">The sequence shown here is derived from an EMBL/GenBank/DDBJ whole genome shotgun (WGS) entry which is preliminary data.</text>
</comment>
<reference evidence="1" key="1">
    <citation type="journal article" date="2014" name="Front. Microbiol.">
        <title>High frequency of phylogenetically diverse reductive dehalogenase-homologous genes in deep subseafloor sedimentary metagenomes.</title>
        <authorList>
            <person name="Kawai M."/>
            <person name="Futagami T."/>
            <person name="Toyoda A."/>
            <person name="Takaki Y."/>
            <person name="Nishi S."/>
            <person name="Hori S."/>
            <person name="Arai W."/>
            <person name="Tsubouchi T."/>
            <person name="Morono Y."/>
            <person name="Uchiyama I."/>
            <person name="Ito T."/>
            <person name="Fujiyama A."/>
            <person name="Inagaki F."/>
            <person name="Takami H."/>
        </authorList>
    </citation>
    <scope>NUCLEOTIDE SEQUENCE</scope>
    <source>
        <strain evidence="1">Expedition CK06-06</strain>
    </source>
</reference>